<organism evidence="1 2">
    <name type="scientific">Sinobacterium caligoides</name>
    <dbReference type="NCBI Taxonomy" id="933926"/>
    <lineage>
        <taxon>Bacteria</taxon>
        <taxon>Pseudomonadati</taxon>
        <taxon>Pseudomonadota</taxon>
        <taxon>Gammaproteobacteria</taxon>
        <taxon>Cellvibrionales</taxon>
        <taxon>Spongiibacteraceae</taxon>
        <taxon>Sinobacterium</taxon>
    </lineage>
</organism>
<name>A0A3N2DKR1_9GAMM</name>
<evidence type="ECO:0000313" key="1">
    <source>
        <dbReference type="EMBL" id="ROR99924.1"/>
    </source>
</evidence>
<keyword evidence="2" id="KW-1185">Reference proteome</keyword>
<sequence length="92" mass="10226">MFSLASPVSDQRFIYHFAKGIIDGGNVDNILAEREKMAQNGTLGWTEELYLALKLQVETLQKNPSSPLILSNRSPLAYLDAKAKQAHDADYS</sequence>
<proteinExistence type="predicted"/>
<gene>
    <name evidence="1" type="ORF">EDC56_2559</name>
</gene>
<accession>A0A3N2DKR1</accession>
<evidence type="ECO:0000313" key="2">
    <source>
        <dbReference type="Proteomes" id="UP000275394"/>
    </source>
</evidence>
<dbReference type="EMBL" id="RKHR01000005">
    <property type="protein sequence ID" value="ROR99924.1"/>
    <property type="molecule type" value="Genomic_DNA"/>
</dbReference>
<dbReference type="Proteomes" id="UP000275394">
    <property type="component" value="Unassembled WGS sequence"/>
</dbReference>
<dbReference type="AlphaFoldDB" id="A0A3N2DKR1"/>
<protein>
    <submittedName>
        <fullName evidence="1">Uncharacterized protein</fullName>
    </submittedName>
</protein>
<reference evidence="1 2" key="1">
    <citation type="submission" date="2018-11" db="EMBL/GenBank/DDBJ databases">
        <title>Genomic Encyclopedia of Type Strains, Phase IV (KMG-IV): sequencing the most valuable type-strain genomes for metagenomic binning, comparative biology and taxonomic classification.</title>
        <authorList>
            <person name="Goeker M."/>
        </authorList>
    </citation>
    <scope>NUCLEOTIDE SEQUENCE [LARGE SCALE GENOMIC DNA]</scope>
    <source>
        <strain evidence="1 2">DSM 100316</strain>
    </source>
</reference>
<dbReference type="RefSeq" id="WP_123712930.1">
    <property type="nucleotide sequence ID" value="NZ_RKHR01000005.1"/>
</dbReference>
<comment type="caution">
    <text evidence="1">The sequence shown here is derived from an EMBL/GenBank/DDBJ whole genome shotgun (WGS) entry which is preliminary data.</text>
</comment>